<dbReference type="EMBL" id="AFYH01168728">
    <property type="status" value="NOT_ANNOTATED_CDS"/>
    <property type="molecule type" value="Genomic_DNA"/>
</dbReference>
<sequence>MDPTSRGFSEVRDLFFKEVVEINKNVLNEGGKEKLGEYMEKLSQLAYHPVKMQSCYKKMDQLHLEGLQQRFDVPSAAVFIQRAQILMREQTDDAVYTFEQLLHQSLENSPEKEELSKAMQGIQDRVLKKFDYDSSTVRKKFFREALLQISIPYLLKKVSPTCNSELSRFQEYIFEDFSRYILVENVFEEVVLQSVMKDIMLAVKEAAVQRKHNLFRDSIVMTNSDPNLHLLGEGPSIDWGNEYNSNQTDSTLGNEKRRRMRQVVSFIRDEGPLPYESCLEVPTEKSPDSVDEIRGLLTKVVQVEVPSP</sequence>
<name>H3ARE7_LATCH</name>
<dbReference type="eggNOG" id="ENOG502QV2S">
    <property type="taxonomic scope" value="Eukaryota"/>
</dbReference>
<comment type="similarity">
    <text evidence="1">Belongs to the Niban family.</text>
</comment>
<dbReference type="EMBL" id="AFYH01168727">
    <property type="status" value="NOT_ANNOTATED_CDS"/>
    <property type="molecule type" value="Genomic_DNA"/>
</dbReference>
<accession>H3ARE7</accession>
<reference evidence="4" key="1">
    <citation type="submission" date="2011-08" db="EMBL/GenBank/DDBJ databases">
        <title>The draft genome of Latimeria chalumnae.</title>
        <authorList>
            <person name="Di Palma F."/>
            <person name="Alfoldi J."/>
            <person name="Johnson J."/>
            <person name="Berlin A."/>
            <person name="Gnerre S."/>
            <person name="Jaffe D."/>
            <person name="MacCallum I."/>
            <person name="Young S."/>
            <person name="Walker B.J."/>
            <person name="Lander E."/>
            <person name="Lindblad-Toh K."/>
        </authorList>
    </citation>
    <scope>NUCLEOTIDE SEQUENCE [LARGE SCALE GENOMIC DNA]</scope>
    <source>
        <strain evidence="4">Wild caught</strain>
    </source>
</reference>
<keyword evidence="4" id="KW-1185">Reference proteome</keyword>
<dbReference type="InParanoid" id="H3ARE7"/>
<feature type="domain" description="Niban 1/2/3" evidence="2">
    <location>
        <begin position="1"/>
        <end position="152"/>
    </location>
</feature>
<dbReference type="PANTHER" id="PTHR14392:SF2">
    <property type="entry name" value="PROTEIN NIBAN 2"/>
    <property type="match status" value="1"/>
</dbReference>
<dbReference type="EMBL" id="AFYH01168729">
    <property type="status" value="NOT_ANNOTATED_CDS"/>
    <property type="molecule type" value="Genomic_DNA"/>
</dbReference>
<dbReference type="InterPro" id="IPR059060">
    <property type="entry name" value="Niban_1/2/3_dom"/>
</dbReference>
<evidence type="ECO:0000259" key="2">
    <source>
        <dbReference type="Pfam" id="PF26086"/>
    </source>
</evidence>
<dbReference type="Bgee" id="ENSLACG00000010754">
    <property type="expression patterns" value="Expressed in pelvic fin and 3 other cell types or tissues"/>
</dbReference>
<dbReference type="EMBL" id="AFYH01168730">
    <property type="status" value="NOT_ANNOTATED_CDS"/>
    <property type="molecule type" value="Genomic_DNA"/>
</dbReference>
<dbReference type="Proteomes" id="UP000008672">
    <property type="component" value="Unassembled WGS sequence"/>
</dbReference>
<dbReference type="HOGENOM" id="CLU_058438_0_0_1"/>
<dbReference type="AlphaFoldDB" id="H3ARE7"/>
<protein>
    <submittedName>
        <fullName evidence="3">Niban apoptosis regulator 2</fullName>
    </submittedName>
</protein>
<dbReference type="Ensembl" id="ENSLACT00000012310.1">
    <property type="protein sequence ID" value="ENSLACP00000012218.1"/>
    <property type="gene ID" value="ENSLACG00000010754.1"/>
</dbReference>
<proteinExistence type="inferred from homology"/>
<dbReference type="Pfam" id="PF26086">
    <property type="entry name" value="Niban2"/>
    <property type="match status" value="1"/>
</dbReference>
<dbReference type="PANTHER" id="PTHR14392">
    <property type="entry name" value="NIBAN FAMILY MEMBER"/>
    <property type="match status" value="1"/>
</dbReference>
<dbReference type="EMBL" id="AFYH01168731">
    <property type="status" value="NOT_ANNOTATED_CDS"/>
    <property type="molecule type" value="Genomic_DNA"/>
</dbReference>
<dbReference type="EMBL" id="AFYH01168732">
    <property type="status" value="NOT_ANNOTATED_CDS"/>
    <property type="molecule type" value="Genomic_DNA"/>
</dbReference>
<evidence type="ECO:0000313" key="3">
    <source>
        <dbReference type="Ensembl" id="ENSLACP00000012218.1"/>
    </source>
</evidence>
<dbReference type="EMBL" id="AFYH01168726">
    <property type="status" value="NOT_ANNOTATED_CDS"/>
    <property type="molecule type" value="Genomic_DNA"/>
</dbReference>
<gene>
    <name evidence="3" type="primary">NIBAN2</name>
</gene>
<organism evidence="3 4">
    <name type="scientific">Latimeria chalumnae</name>
    <name type="common">Coelacanth</name>
    <dbReference type="NCBI Taxonomy" id="7897"/>
    <lineage>
        <taxon>Eukaryota</taxon>
        <taxon>Metazoa</taxon>
        <taxon>Chordata</taxon>
        <taxon>Craniata</taxon>
        <taxon>Vertebrata</taxon>
        <taxon>Euteleostomi</taxon>
        <taxon>Coelacanthiformes</taxon>
        <taxon>Coelacanthidae</taxon>
        <taxon>Latimeria</taxon>
    </lineage>
</organism>
<dbReference type="GeneTree" id="ENSGT00940000154149"/>
<evidence type="ECO:0000256" key="1">
    <source>
        <dbReference type="ARBA" id="ARBA00010251"/>
    </source>
</evidence>
<evidence type="ECO:0000313" key="4">
    <source>
        <dbReference type="Proteomes" id="UP000008672"/>
    </source>
</evidence>
<dbReference type="InterPro" id="IPR026088">
    <property type="entry name" value="Niban-like"/>
</dbReference>
<reference evidence="3" key="2">
    <citation type="submission" date="2025-08" db="UniProtKB">
        <authorList>
            <consortium name="Ensembl"/>
        </authorList>
    </citation>
    <scope>IDENTIFICATION</scope>
</reference>
<reference evidence="3" key="3">
    <citation type="submission" date="2025-09" db="UniProtKB">
        <authorList>
            <consortium name="Ensembl"/>
        </authorList>
    </citation>
    <scope>IDENTIFICATION</scope>
</reference>